<feature type="compositionally biased region" description="Polar residues" evidence="1">
    <location>
        <begin position="241"/>
        <end position="250"/>
    </location>
</feature>
<evidence type="ECO:0000256" key="1">
    <source>
        <dbReference type="SAM" id="MobiDB-lite"/>
    </source>
</evidence>
<sequence>MDSFHCDVDHAALRRPVDHGVGQRLAANDDTLSDHSSDISLIDFEINDSEDDDLWSNNPFREFNRRRPASAPVNLHAAQAKVLIRPVTDPGVRTIPKTSHRKKPSEDDADIVMETHDGLKVLQLPTCIRQPCPTSEMGLATATKAYKEDNTDEDTDQEPPHNTQHADSYHKSHSAIPEYDSESDCDIDDYETPVVLGIEYIDEHEISTHESDTELHNTLLKIDVPDSTISGRSSHSDDQQEPSQFPNETQSSTKLLIANTKAHADLELDAKDDISGIDVADEDVNSLANPTSGDFPDSAAEEETIHVKQRTSSNGGTFPAHPQSNKMKRWSSAGKVRVPANSITRRSAKRKTTTLSQLCSKTTAIPYRVGLSRRANVSHLHKDLQRR</sequence>
<evidence type="ECO:0000313" key="2">
    <source>
        <dbReference type="EMBL" id="CDR37680.1"/>
    </source>
</evidence>
<feature type="region of interest" description="Disordered" evidence="1">
    <location>
        <begin position="226"/>
        <end position="250"/>
    </location>
</feature>
<gene>
    <name evidence="2" type="ORF">CYFA0S_01e14818g</name>
</gene>
<proteinExistence type="predicted"/>
<feature type="region of interest" description="Disordered" evidence="1">
    <location>
        <begin position="309"/>
        <end position="338"/>
    </location>
</feature>
<dbReference type="AlphaFoldDB" id="A0A061AJE6"/>
<protein>
    <submittedName>
        <fullName evidence="2">CYFA0S01e14818g1_1</fullName>
    </submittedName>
</protein>
<organism evidence="2">
    <name type="scientific">Cyberlindnera fabianii</name>
    <name type="common">Yeast</name>
    <name type="synonym">Hansenula fabianii</name>
    <dbReference type="NCBI Taxonomy" id="36022"/>
    <lineage>
        <taxon>Eukaryota</taxon>
        <taxon>Fungi</taxon>
        <taxon>Dikarya</taxon>
        <taxon>Ascomycota</taxon>
        <taxon>Saccharomycotina</taxon>
        <taxon>Saccharomycetes</taxon>
        <taxon>Phaffomycetales</taxon>
        <taxon>Phaffomycetaceae</taxon>
        <taxon>Cyberlindnera</taxon>
    </lineage>
</organism>
<dbReference type="OrthoDB" id="3981305at2759"/>
<dbReference type="EMBL" id="LK052886">
    <property type="protein sequence ID" value="CDR37680.1"/>
    <property type="molecule type" value="Genomic_DNA"/>
</dbReference>
<accession>A0A061AJE6</accession>
<dbReference type="VEuPathDB" id="FungiDB:BON22_0196"/>
<reference evidence="2" key="1">
    <citation type="journal article" date="2014" name="Genome Announc.">
        <title>Genome sequence of the yeast Cyberlindnera fabianii (Hansenula fabianii).</title>
        <authorList>
            <person name="Freel K.C."/>
            <person name="Sarilar V."/>
            <person name="Neuveglise C."/>
            <person name="Devillers H."/>
            <person name="Friedrich A."/>
            <person name="Schacherer J."/>
        </authorList>
    </citation>
    <scope>NUCLEOTIDE SEQUENCE</scope>
    <source>
        <strain evidence="2">YJS4271</strain>
    </source>
</reference>
<feature type="region of interest" description="Disordered" evidence="1">
    <location>
        <begin position="149"/>
        <end position="187"/>
    </location>
</feature>
<name>A0A061AJE6_CYBFA</name>